<feature type="domain" description="AB hydrolase-1" evidence="2">
    <location>
        <begin position="22"/>
        <end position="247"/>
    </location>
</feature>
<dbReference type="STRING" id="1035839.GCA_000238795_00320"/>
<dbReference type="Proteomes" id="UP000253872">
    <property type="component" value="Unassembled WGS sequence"/>
</dbReference>
<evidence type="ECO:0000256" key="1">
    <source>
        <dbReference type="ARBA" id="ARBA00022801"/>
    </source>
</evidence>
<dbReference type="AlphaFoldDB" id="A0A369YK39"/>
<evidence type="ECO:0000259" key="2">
    <source>
        <dbReference type="Pfam" id="PF00561"/>
    </source>
</evidence>
<proteinExistence type="predicted"/>
<dbReference type="EMBL" id="QEPN01000002">
    <property type="protein sequence ID" value="RDE73165.1"/>
    <property type="molecule type" value="Genomic_DNA"/>
</dbReference>
<keyword evidence="1 3" id="KW-0378">Hydrolase</keyword>
<dbReference type="PANTHER" id="PTHR46118">
    <property type="entry name" value="PROTEIN ABHD11"/>
    <property type="match status" value="1"/>
</dbReference>
<gene>
    <name evidence="3" type="ORF">DPV93_03485</name>
</gene>
<organism evidence="3 4">
    <name type="scientific">Haemophilus sputorum</name>
    <dbReference type="NCBI Taxonomy" id="1078480"/>
    <lineage>
        <taxon>Bacteria</taxon>
        <taxon>Pseudomonadati</taxon>
        <taxon>Pseudomonadota</taxon>
        <taxon>Gammaproteobacteria</taxon>
        <taxon>Pasteurellales</taxon>
        <taxon>Pasteurellaceae</taxon>
        <taxon>Haemophilus</taxon>
    </lineage>
</organism>
<sequence length="262" mass="29516">MTKQTLLHYQYQAATENHSAKTMVFLHGLFGDMNNLGIIARSFAAQFNILRVDLRNHGLSFHADEMNYTLMAEDLRDLLLHLQLKDCIVIGHSMGGKTAMTLAHIAPGLVEKLVVIDIAPVNNPTHRHNNNFAGLFAVKEKAPQTRQEAKAILSEFVKDEAEQQFMLKAFDPKKPDSFRFNLTAIQANYANLMGWQPIFFEKPTLFIKGGASDYIQAKDTEAVLAQCPKAQVFVVANAQHWVHAEKPETVVRAIQKFIDKEE</sequence>
<reference evidence="3 4" key="1">
    <citation type="submission" date="2018-05" db="EMBL/GenBank/DDBJ databases">
        <title>Draft Genome Sequences for a Diverse set of 7 Haemophilus Species.</title>
        <authorList>
            <person name="Nichols M."/>
            <person name="Topaz N."/>
            <person name="Wang X."/>
            <person name="Wang X."/>
            <person name="Boxrud D."/>
        </authorList>
    </citation>
    <scope>NUCLEOTIDE SEQUENCE [LARGE SCALE GENOMIC DNA]</scope>
    <source>
        <strain evidence="3 4">C2002001239</strain>
    </source>
</reference>
<dbReference type="GO" id="GO:0016787">
    <property type="term" value="F:hydrolase activity"/>
    <property type="evidence" value="ECO:0007669"/>
    <property type="project" value="UniProtKB-KW"/>
</dbReference>
<name>A0A369YK39_9PAST</name>
<evidence type="ECO:0000313" key="3">
    <source>
        <dbReference type="EMBL" id="RDE73165.1"/>
    </source>
</evidence>
<dbReference type="Pfam" id="PF00561">
    <property type="entry name" value="Abhydrolase_1"/>
    <property type="match status" value="1"/>
</dbReference>
<accession>A0A369YK39</accession>
<dbReference type="SUPFAM" id="SSF53474">
    <property type="entry name" value="alpha/beta-Hydrolases"/>
    <property type="match status" value="1"/>
</dbReference>
<dbReference type="RefSeq" id="WP_111402268.1">
    <property type="nucleotide sequence ID" value="NZ_QEPN01000002.1"/>
</dbReference>
<comment type="caution">
    <text evidence="3">The sequence shown here is derived from an EMBL/GenBank/DDBJ whole genome shotgun (WGS) entry which is preliminary data.</text>
</comment>
<dbReference type="InterPro" id="IPR000073">
    <property type="entry name" value="AB_hydrolase_1"/>
</dbReference>
<dbReference type="InterPro" id="IPR029058">
    <property type="entry name" value="AB_hydrolase_fold"/>
</dbReference>
<dbReference type="Gene3D" id="3.40.50.1820">
    <property type="entry name" value="alpha/beta hydrolase"/>
    <property type="match status" value="1"/>
</dbReference>
<dbReference type="PANTHER" id="PTHR46118:SF4">
    <property type="entry name" value="PROTEIN ABHD11"/>
    <property type="match status" value="1"/>
</dbReference>
<protein>
    <submittedName>
        <fullName evidence="3">Alpha/beta fold hydrolase</fullName>
    </submittedName>
</protein>
<evidence type="ECO:0000313" key="4">
    <source>
        <dbReference type="Proteomes" id="UP000253872"/>
    </source>
</evidence>